<dbReference type="EMBL" id="JAATJD010000004">
    <property type="protein sequence ID" value="NJB76669.1"/>
    <property type="molecule type" value="Genomic_DNA"/>
</dbReference>
<reference evidence="1 2" key="1">
    <citation type="submission" date="2020-03" db="EMBL/GenBank/DDBJ databases">
        <title>Genomic Encyclopedia of Type Strains, Phase IV (KMG-IV): sequencing the most valuable type-strain genomes for metagenomic binning, comparative biology and taxonomic classification.</title>
        <authorList>
            <person name="Goeker M."/>
        </authorList>
    </citation>
    <scope>NUCLEOTIDE SEQUENCE [LARGE SCALE GENOMIC DNA]</scope>
    <source>
        <strain evidence="1 2">DSM 18888</strain>
    </source>
</reference>
<comment type="caution">
    <text evidence="1">The sequence shown here is derived from an EMBL/GenBank/DDBJ whole genome shotgun (WGS) entry which is preliminary data.</text>
</comment>
<proteinExistence type="predicted"/>
<name>A0ABX0X4R5_9PROT</name>
<protein>
    <submittedName>
        <fullName evidence="1">Uncharacterized protein</fullName>
    </submittedName>
</protein>
<organism evidence="1 2">
    <name type="scientific">Thalassospira tepidiphila</name>
    <dbReference type="NCBI Taxonomy" id="393657"/>
    <lineage>
        <taxon>Bacteria</taxon>
        <taxon>Pseudomonadati</taxon>
        <taxon>Pseudomonadota</taxon>
        <taxon>Alphaproteobacteria</taxon>
        <taxon>Rhodospirillales</taxon>
        <taxon>Thalassospiraceae</taxon>
        <taxon>Thalassospira</taxon>
    </lineage>
</organism>
<evidence type="ECO:0000313" key="1">
    <source>
        <dbReference type="EMBL" id="NJB76669.1"/>
    </source>
</evidence>
<keyword evidence="2" id="KW-1185">Reference proteome</keyword>
<dbReference type="Proteomes" id="UP000556869">
    <property type="component" value="Unassembled WGS sequence"/>
</dbReference>
<evidence type="ECO:0000313" key="2">
    <source>
        <dbReference type="Proteomes" id="UP000556869"/>
    </source>
</evidence>
<sequence>MDDATRVVPATARLTVAVFKKLRRSGKSRAEAGGLFVKSASSFASSVMMVDPSDKI</sequence>
<gene>
    <name evidence="1" type="ORF">GGR96_003797</name>
</gene>
<accession>A0ABX0X4R5</accession>